<name>A0A139GYE7_9PEZI</name>
<keyword evidence="2" id="KW-1185">Reference proteome</keyword>
<protein>
    <submittedName>
        <fullName evidence="1">Uncharacterized protein</fullName>
    </submittedName>
</protein>
<dbReference type="EMBL" id="LFZO01000905">
    <property type="protein sequence ID" value="KXS95244.1"/>
    <property type="molecule type" value="Genomic_DNA"/>
</dbReference>
<evidence type="ECO:0000313" key="2">
    <source>
        <dbReference type="Proteomes" id="UP000073492"/>
    </source>
</evidence>
<dbReference type="AlphaFoldDB" id="A0A139GYE7"/>
<dbReference type="Proteomes" id="UP000073492">
    <property type="component" value="Unassembled WGS sequence"/>
</dbReference>
<dbReference type="EMBL" id="LFZO01000905">
    <property type="protein sequence ID" value="KXS95245.1"/>
    <property type="molecule type" value="Genomic_DNA"/>
</dbReference>
<accession>A0A139GYE7</accession>
<sequence length="69" mass="7598">MTKHSAGVPSISQIALHLTTFDPDLRRCDQAIASDAYVQGKAVPVQGRHYFHQDYRMLVIGAVCSLPSQ</sequence>
<gene>
    <name evidence="1" type="ORF">AC579_879</name>
</gene>
<proteinExistence type="predicted"/>
<reference evidence="1 2" key="1">
    <citation type="submission" date="2015-07" db="EMBL/GenBank/DDBJ databases">
        <title>Comparative genomics of the Sigatoka disease complex on banana suggests a link between parallel evolutionary changes in Pseudocercospora fijiensis and Pseudocercospora eumusae and increased virulence on the banana host.</title>
        <authorList>
            <person name="Chang T.-C."/>
            <person name="Salvucci A."/>
            <person name="Crous P.W."/>
            <person name="Stergiopoulos I."/>
        </authorList>
    </citation>
    <scope>NUCLEOTIDE SEQUENCE [LARGE SCALE GENOMIC DNA]</scope>
    <source>
        <strain evidence="1 2">CBS 116634</strain>
    </source>
</reference>
<evidence type="ECO:0000313" key="1">
    <source>
        <dbReference type="EMBL" id="KXS95245.1"/>
    </source>
</evidence>
<organism evidence="1 2">
    <name type="scientific">Pseudocercospora musae</name>
    <dbReference type="NCBI Taxonomy" id="113226"/>
    <lineage>
        <taxon>Eukaryota</taxon>
        <taxon>Fungi</taxon>
        <taxon>Dikarya</taxon>
        <taxon>Ascomycota</taxon>
        <taxon>Pezizomycotina</taxon>
        <taxon>Dothideomycetes</taxon>
        <taxon>Dothideomycetidae</taxon>
        <taxon>Mycosphaerellales</taxon>
        <taxon>Mycosphaerellaceae</taxon>
        <taxon>Pseudocercospora</taxon>
    </lineage>
</organism>
<comment type="caution">
    <text evidence="1">The sequence shown here is derived from an EMBL/GenBank/DDBJ whole genome shotgun (WGS) entry which is preliminary data.</text>
</comment>